<dbReference type="OrthoDB" id="9786954at2"/>
<dbReference type="EC" id="5.3.1.24" evidence="3 9"/>
<protein>
    <recommendedName>
        <fullName evidence="4 9">N-(5'-phosphoribosyl)anthranilate isomerase</fullName>
        <shortName evidence="9">PRAI</shortName>
        <ecNumber evidence="3 9">5.3.1.24</ecNumber>
    </recommendedName>
</protein>
<dbReference type="RefSeq" id="WP_007200790.1">
    <property type="nucleotide sequence ID" value="NZ_AKKV01000020.1"/>
</dbReference>
<dbReference type="Proteomes" id="UP000004080">
    <property type="component" value="Unassembled WGS sequence"/>
</dbReference>
<dbReference type="Pfam" id="PF00697">
    <property type="entry name" value="PRAI"/>
    <property type="match status" value="1"/>
</dbReference>
<accession>I8UI77</accession>
<dbReference type="UniPathway" id="UPA00035">
    <property type="reaction ID" value="UER00042"/>
</dbReference>
<sequence>MSDVVLKYCGCQSKEDLALVANSQATVAGFIFAPSKRRVSPQQVAQWVADVPHEGTMLAGVFVNASEDDIAHVLSFVPLDIIQCHGDESPEQVLLLKKRVNKKIWKAIRHDEQGIATMKQFRQCADAFVIDARVEGAYGGTGVSFDWNTIPAYLEEAKHQQVPCFIAGGITPQNVGKLRAYGVSHIDVASGIEREGKKEKEAIQQLERMIENDENDLS</sequence>
<dbReference type="EMBL" id="AKKV01000020">
    <property type="protein sequence ID" value="EIT86595.1"/>
    <property type="molecule type" value="Genomic_DNA"/>
</dbReference>
<feature type="coiled-coil region" evidence="10">
    <location>
        <begin position="189"/>
        <end position="216"/>
    </location>
</feature>
<evidence type="ECO:0000256" key="9">
    <source>
        <dbReference type="HAMAP-Rule" id="MF_00135"/>
    </source>
</evidence>
<organism evidence="12 13">
    <name type="scientific">Fictibacillus macauensis ZFHKF-1</name>
    <dbReference type="NCBI Taxonomy" id="1196324"/>
    <lineage>
        <taxon>Bacteria</taxon>
        <taxon>Bacillati</taxon>
        <taxon>Bacillota</taxon>
        <taxon>Bacilli</taxon>
        <taxon>Bacillales</taxon>
        <taxon>Fictibacillaceae</taxon>
        <taxon>Fictibacillus</taxon>
    </lineage>
</organism>
<dbReference type="InterPro" id="IPR044643">
    <property type="entry name" value="TrpF_fam"/>
</dbReference>
<dbReference type="STRING" id="1196324.A374_03454"/>
<dbReference type="AlphaFoldDB" id="I8UI77"/>
<evidence type="ECO:0000256" key="5">
    <source>
        <dbReference type="ARBA" id="ARBA00022605"/>
    </source>
</evidence>
<keyword evidence="13" id="KW-1185">Reference proteome</keyword>
<dbReference type="InterPro" id="IPR013785">
    <property type="entry name" value="Aldolase_TIM"/>
</dbReference>
<dbReference type="PANTHER" id="PTHR42894:SF1">
    <property type="entry name" value="N-(5'-PHOSPHORIBOSYL)ANTHRANILATE ISOMERASE"/>
    <property type="match status" value="1"/>
</dbReference>
<dbReference type="GO" id="GO:0000162">
    <property type="term" value="P:L-tryptophan biosynthetic process"/>
    <property type="evidence" value="ECO:0007669"/>
    <property type="project" value="UniProtKB-UniRule"/>
</dbReference>
<evidence type="ECO:0000256" key="2">
    <source>
        <dbReference type="ARBA" id="ARBA00004664"/>
    </source>
</evidence>
<dbReference type="Gene3D" id="3.20.20.70">
    <property type="entry name" value="Aldolase class I"/>
    <property type="match status" value="1"/>
</dbReference>
<feature type="domain" description="N-(5'phosphoribosyl) anthranilate isomerase (PRAI)" evidence="11">
    <location>
        <begin position="7"/>
        <end position="206"/>
    </location>
</feature>
<name>I8UI77_9BACL</name>
<comment type="catalytic activity">
    <reaction evidence="1 9">
        <text>N-(5-phospho-beta-D-ribosyl)anthranilate = 1-(2-carboxyphenylamino)-1-deoxy-D-ribulose 5-phosphate</text>
        <dbReference type="Rhea" id="RHEA:21540"/>
        <dbReference type="ChEBI" id="CHEBI:18277"/>
        <dbReference type="ChEBI" id="CHEBI:58613"/>
        <dbReference type="EC" id="5.3.1.24"/>
    </reaction>
</comment>
<reference evidence="12 13" key="1">
    <citation type="journal article" date="2012" name="J. Bacteriol.">
        <title>Genome of Bacillus macauensis ZFHKF-1, a Long-Chain-Forming Bacterium.</title>
        <authorList>
            <person name="Cai L."/>
            <person name="Zhang T."/>
        </authorList>
    </citation>
    <scope>NUCLEOTIDE SEQUENCE [LARGE SCALE GENOMIC DNA]</scope>
    <source>
        <strain evidence="12 13">ZFHKF-1</strain>
    </source>
</reference>
<evidence type="ECO:0000256" key="10">
    <source>
        <dbReference type="SAM" id="Coils"/>
    </source>
</evidence>
<comment type="pathway">
    <text evidence="2 9">Amino-acid biosynthesis; L-tryptophan biosynthesis; L-tryptophan from chorismate: step 3/5.</text>
</comment>
<evidence type="ECO:0000313" key="13">
    <source>
        <dbReference type="Proteomes" id="UP000004080"/>
    </source>
</evidence>
<dbReference type="CDD" id="cd00405">
    <property type="entry name" value="PRAI"/>
    <property type="match status" value="1"/>
</dbReference>
<dbReference type="GO" id="GO:0004640">
    <property type="term" value="F:phosphoribosylanthranilate isomerase activity"/>
    <property type="evidence" value="ECO:0007669"/>
    <property type="project" value="UniProtKB-UniRule"/>
</dbReference>
<evidence type="ECO:0000259" key="11">
    <source>
        <dbReference type="Pfam" id="PF00697"/>
    </source>
</evidence>
<evidence type="ECO:0000256" key="1">
    <source>
        <dbReference type="ARBA" id="ARBA00001164"/>
    </source>
</evidence>
<keyword evidence="7 9" id="KW-0057">Aromatic amino acid biosynthesis</keyword>
<dbReference type="InterPro" id="IPR011060">
    <property type="entry name" value="RibuloseP-bd_barrel"/>
</dbReference>
<dbReference type="PATRIC" id="fig|1196324.3.peg.699"/>
<evidence type="ECO:0000256" key="8">
    <source>
        <dbReference type="ARBA" id="ARBA00023235"/>
    </source>
</evidence>
<keyword evidence="10" id="KW-0175">Coiled coil</keyword>
<comment type="similarity">
    <text evidence="9">Belongs to the TrpF family.</text>
</comment>
<comment type="caution">
    <text evidence="12">The sequence shown here is derived from an EMBL/GenBank/DDBJ whole genome shotgun (WGS) entry which is preliminary data.</text>
</comment>
<evidence type="ECO:0000256" key="3">
    <source>
        <dbReference type="ARBA" id="ARBA00012572"/>
    </source>
</evidence>
<dbReference type="InterPro" id="IPR001240">
    <property type="entry name" value="PRAI_dom"/>
</dbReference>
<evidence type="ECO:0000256" key="6">
    <source>
        <dbReference type="ARBA" id="ARBA00022822"/>
    </source>
</evidence>
<dbReference type="PANTHER" id="PTHR42894">
    <property type="entry name" value="N-(5'-PHOSPHORIBOSYL)ANTHRANILATE ISOMERASE"/>
    <property type="match status" value="1"/>
</dbReference>
<dbReference type="eggNOG" id="COG0135">
    <property type="taxonomic scope" value="Bacteria"/>
</dbReference>
<evidence type="ECO:0000256" key="7">
    <source>
        <dbReference type="ARBA" id="ARBA00023141"/>
    </source>
</evidence>
<dbReference type="SUPFAM" id="SSF51366">
    <property type="entry name" value="Ribulose-phoshate binding barrel"/>
    <property type="match status" value="1"/>
</dbReference>
<evidence type="ECO:0000256" key="4">
    <source>
        <dbReference type="ARBA" id="ARBA00022272"/>
    </source>
</evidence>
<dbReference type="NCBIfam" id="NF002301">
    <property type="entry name" value="PRK01222.2-1"/>
    <property type="match status" value="1"/>
</dbReference>
<proteinExistence type="inferred from homology"/>
<keyword evidence="5 9" id="KW-0028">Amino-acid biosynthesis</keyword>
<keyword evidence="6 9" id="KW-0822">Tryptophan biosynthesis</keyword>
<keyword evidence="8 9" id="KW-0413">Isomerase</keyword>
<gene>
    <name evidence="9" type="primary">trpF</name>
    <name evidence="12" type="ORF">A374_03454</name>
</gene>
<dbReference type="HAMAP" id="MF_00135">
    <property type="entry name" value="PRAI"/>
    <property type="match status" value="1"/>
</dbReference>
<evidence type="ECO:0000313" key="12">
    <source>
        <dbReference type="EMBL" id="EIT86595.1"/>
    </source>
</evidence>